<dbReference type="EMBL" id="CAKOAT010083821">
    <property type="protein sequence ID" value="CAH8315976.1"/>
    <property type="molecule type" value="Genomic_DNA"/>
</dbReference>
<comment type="similarity">
    <text evidence="2 8">Belongs to the RuvB family.</text>
</comment>
<comment type="caution">
    <text evidence="12">The sequence shown here is derived from an EMBL/GenBank/DDBJ whole genome shotgun (WGS) entry which is preliminary data.</text>
</comment>
<gene>
    <name evidence="12" type="ORF">ERUC_LOCUS7562</name>
</gene>
<evidence type="ECO:0000259" key="11">
    <source>
        <dbReference type="Pfam" id="PF17856"/>
    </source>
</evidence>
<keyword evidence="6 8" id="KW-0067">ATP-binding</keyword>
<organism evidence="12 13">
    <name type="scientific">Eruca vesicaria subsp. sativa</name>
    <name type="common">Garden rocket</name>
    <name type="synonym">Eruca sativa</name>
    <dbReference type="NCBI Taxonomy" id="29727"/>
    <lineage>
        <taxon>Eukaryota</taxon>
        <taxon>Viridiplantae</taxon>
        <taxon>Streptophyta</taxon>
        <taxon>Embryophyta</taxon>
        <taxon>Tracheophyta</taxon>
        <taxon>Spermatophyta</taxon>
        <taxon>Magnoliopsida</taxon>
        <taxon>eudicotyledons</taxon>
        <taxon>Gunneridae</taxon>
        <taxon>Pentapetalae</taxon>
        <taxon>rosids</taxon>
        <taxon>malvids</taxon>
        <taxon>Brassicales</taxon>
        <taxon>Brassicaceae</taxon>
        <taxon>Brassiceae</taxon>
        <taxon>Eruca</taxon>
    </lineage>
</organism>
<keyword evidence="7 8" id="KW-0539">Nucleus</keyword>
<evidence type="ECO:0000256" key="3">
    <source>
        <dbReference type="ARBA" id="ARBA00022741"/>
    </source>
</evidence>
<dbReference type="FunFam" id="2.40.50.360:FF:000001">
    <property type="entry name" value="RuvB-like helicase"/>
    <property type="match status" value="1"/>
</dbReference>
<evidence type="ECO:0000313" key="12">
    <source>
        <dbReference type="EMBL" id="CAH8315976.1"/>
    </source>
</evidence>
<keyword evidence="9" id="KW-0472">Membrane</keyword>
<evidence type="ECO:0000256" key="4">
    <source>
        <dbReference type="ARBA" id="ARBA00022801"/>
    </source>
</evidence>
<dbReference type="GO" id="GO:0005634">
    <property type="term" value="C:nucleus"/>
    <property type="evidence" value="ECO:0007669"/>
    <property type="project" value="UniProtKB-SubCell"/>
</dbReference>
<evidence type="ECO:0000256" key="1">
    <source>
        <dbReference type="ARBA" id="ARBA00004123"/>
    </source>
</evidence>
<name>A0ABC8JC29_ERUVS</name>
<keyword evidence="5 8" id="KW-0347">Helicase</keyword>
<evidence type="ECO:0000256" key="8">
    <source>
        <dbReference type="RuleBase" id="RU363048"/>
    </source>
</evidence>
<evidence type="ECO:0000256" key="9">
    <source>
        <dbReference type="SAM" id="Phobius"/>
    </source>
</evidence>
<feature type="transmembrane region" description="Helical" evidence="9">
    <location>
        <begin position="168"/>
        <end position="190"/>
    </location>
</feature>
<keyword evidence="4 8" id="KW-0378">Hydrolase</keyword>
<evidence type="ECO:0000256" key="2">
    <source>
        <dbReference type="ARBA" id="ARBA00007519"/>
    </source>
</evidence>
<dbReference type="GO" id="GO:0003678">
    <property type="term" value="F:DNA helicase activity"/>
    <property type="evidence" value="ECO:0007669"/>
    <property type="project" value="UniProtKB-EC"/>
</dbReference>
<dbReference type="InterPro" id="IPR010339">
    <property type="entry name" value="TIP49_P-loop"/>
</dbReference>
<keyword evidence="13" id="KW-1185">Reference proteome</keyword>
<dbReference type="InterPro" id="IPR042487">
    <property type="entry name" value="RuvBL1/2_DNA/RNA_bd_dom"/>
</dbReference>
<evidence type="ECO:0000313" key="13">
    <source>
        <dbReference type="Proteomes" id="UP001642260"/>
    </source>
</evidence>
<evidence type="ECO:0000256" key="5">
    <source>
        <dbReference type="ARBA" id="ARBA00022806"/>
    </source>
</evidence>
<dbReference type="AlphaFoldDB" id="A0ABC8JC29"/>
<dbReference type="Pfam" id="PF06068">
    <property type="entry name" value="TIP49"/>
    <property type="match status" value="1"/>
</dbReference>
<keyword evidence="3 8" id="KW-0547">Nucleotide-binding</keyword>
<dbReference type="EC" id="3.6.4.12" evidence="8"/>
<dbReference type="Gene3D" id="2.40.50.360">
    <property type="entry name" value="RuvB-like helicase, domain II"/>
    <property type="match status" value="1"/>
</dbReference>
<evidence type="ECO:0000256" key="7">
    <source>
        <dbReference type="ARBA" id="ARBA00023242"/>
    </source>
</evidence>
<comment type="catalytic activity">
    <reaction evidence="8">
        <text>ATP + H2O = ADP + phosphate + H(+)</text>
        <dbReference type="Rhea" id="RHEA:13065"/>
        <dbReference type="ChEBI" id="CHEBI:15377"/>
        <dbReference type="ChEBI" id="CHEBI:15378"/>
        <dbReference type="ChEBI" id="CHEBI:30616"/>
        <dbReference type="ChEBI" id="CHEBI:43474"/>
        <dbReference type="ChEBI" id="CHEBI:456216"/>
        <dbReference type="EC" id="3.6.4.12"/>
    </reaction>
</comment>
<feature type="domain" description="RuvB-like AAA-lid" evidence="11">
    <location>
        <begin position="189"/>
        <end position="226"/>
    </location>
</feature>
<accession>A0ABC8JC29</accession>
<dbReference type="InterPro" id="IPR012340">
    <property type="entry name" value="NA-bd_OB-fold"/>
</dbReference>
<dbReference type="InterPro" id="IPR027238">
    <property type="entry name" value="RuvB-like"/>
</dbReference>
<dbReference type="SUPFAM" id="SSF50249">
    <property type="entry name" value="Nucleic acid-binding proteins"/>
    <property type="match status" value="1"/>
</dbReference>
<reference evidence="12 13" key="1">
    <citation type="submission" date="2022-03" db="EMBL/GenBank/DDBJ databases">
        <authorList>
            <person name="Macdonald S."/>
            <person name="Ahmed S."/>
            <person name="Newling K."/>
        </authorList>
    </citation>
    <scope>NUCLEOTIDE SEQUENCE [LARGE SCALE GENOMIC DNA]</scope>
</reference>
<dbReference type="Proteomes" id="UP001642260">
    <property type="component" value="Unassembled WGS sequence"/>
</dbReference>
<feature type="domain" description="TIP49 P-loop" evidence="10">
    <location>
        <begin position="30"/>
        <end position="132"/>
    </location>
</feature>
<keyword evidence="8" id="KW-0804">Transcription</keyword>
<protein>
    <recommendedName>
        <fullName evidence="8">RuvB-like helicase</fullName>
        <ecNumber evidence="8">3.6.4.12</ecNumber>
    </recommendedName>
</protein>
<proteinExistence type="inferred from homology"/>
<evidence type="ECO:0000259" key="10">
    <source>
        <dbReference type="Pfam" id="PF06068"/>
    </source>
</evidence>
<dbReference type="GO" id="GO:0016787">
    <property type="term" value="F:hydrolase activity"/>
    <property type="evidence" value="ECO:0007669"/>
    <property type="project" value="UniProtKB-KW"/>
</dbReference>
<sequence>MEKVKIEEIQSIAKKQRIATHTHIKGLGLEVTELLPEETERYGSISHVIIGLKTVKGTKRLKLDPTISDALIKEKVAVGDVIYIEANSGAIKRVGRSDAFATEFDLEAEEYVPLPKGEVEKKKEIVQMKVLQIIAIRTQVEELTVDEECLVLLGDIGQRTSLRLKTKLALLLLCNLFFSLSKLFFCAFGFRHAVQLLSPASIVAKMNGRDNVCQADIEEVTSLYLDAKSSAKLLHEQQEKYIS</sequence>
<evidence type="ECO:0000256" key="6">
    <source>
        <dbReference type="ARBA" id="ARBA00022840"/>
    </source>
</evidence>
<dbReference type="GO" id="GO:0005524">
    <property type="term" value="F:ATP binding"/>
    <property type="evidence" value="ECO:0007669"/>
    <property type="project" value="UniProtKB-KW"/>
</dbReference>
<dbReference type="PANTHER" id="PTHR11093">
    <property type="entry name" value="RUVB-RELATED REPTIN AND PONTIN"/>
    <property type="match status" value="1"/>
</dbReference>
<keyword evidence="9" id="KW-1133">Transmembrane helix</keyword>
<comment type="subcellular location">
    <subcellularLocation>
        <location evidence="1">Nucleus</location>
    </subcellularLocation>
</comment>
<keyword evidence="8" id="KW-0805">Transcription regulation</keyword>
<dbReference type="Pfam" id="PF17856">
    <property type="entry name" value="TIP49_C"/>
    <property type="match status" value="2"/>
</dbReference>
<keyword evidence="9" id="KW-0812">Transmembrane</keyword>
<feature type="domain" description="RuvB-like AAA-lid" evidence="11">
    <location>
        <begin position="133"/>
        <end position="168"/>
    </location>
</feature>
<dbReference type="Gene3D" id="1.10.8.60">
    <property type="match status" value="2"/>
</dbReference>
<dbReference type="InterPro" id="IPR041048">
    <property type="entry name" value="RuvB-like_C"/>
</dbReference>